<keyword evidence="3" id="KW-1185">Reference proteome</keyword>
<keyword evidence="1" id="KW-0812">Transmembrane</keyword>
<accession>A0A0G3G347</accession>
<dbReference type="InterPro" id="IPR007395">
    <property type="entry name" value="Zn_peptidase_2"/>
</dbReference>
<sequence>MRLLILLVPLLLLVAWAPGWWVRHTMKKYHRPADRYDGTGAELARELLDRHGLHKVQVETTKDGDHYDPASRTVRLSPENHDGHSLTAITVAAHEVGHAVQHAQGYAPLRMRSTLVGMTRYGQQIGAWLLVAIPFITLLARHPAPGILFFLAGVLSMGLAALVHFITLPTEFDASFRRAMPMLREGNYLHPPDYPHAERILKAAAYTYLSQSLMSLLNIASWFRYLRR</sequence>
<dbReference type="OrthoDB" id="9805386at2"/>
<protein>
    <submittedName>
        <fullName evidence="2">Peptidase</fullName>
    </submittedName>
</protein>
<evidence type="ECO:0000313" key="3">
    <source>
        <dbReference type="Proteomes" id="UP000064201"/>
    </source>
</evidence>
<dbReference type="Proteomes" id="UP000064201">
    <property type="component" value="Chromosome"/>
</dbReference>
<dbReference type="AlphaFoldDB" id="A0A0G3G347"/>
<evidence type="ECO:0000313" key="2">
    <source>
        <dbReference type="EMBL" id="AKJ94834.1"/>
    </source>
</evidence>
<reference evidence="2 3" key="1">
    <citation type="submission" date="2015-04" db="EMBL/GenBank/DDBJ databases">
        <title>Complete Sequence for the Genome of the Thioalkalivibrio versutus D301.</title>
        <authorList>
            <person name="Mu T."/>
            <person name="Zhou J."/>
            <person name="Xu X."/>
        </authorList>
    </citation>
    <scope>NUCLEOTIDE SEQUENCE [LARGE SCALE GENOMIC DNA]</scope>
    <source>
        <strain evidence="2 3">D301</strain>
    </source>
</reference>
<dbReference type="RefSeq" id="WP_047251006.1">
    <property type="nucleotide sequence ID" value="NZ_CP011367.1"/>
</dbReference>
<feature type="transmembrane region" description="Helical" evidence="1">
    <location>
        <begin position="121"/>
        <end position="140"/>
    </location>
</feature>
<dbReference type="EMBL" id="CP011367">
    <property type="protein sequence ID" value="AKJ94834.1"/>
    <property type="molecule type" value="Genomic_DNA"/>
</dbReference>
<feature type="transmembrane region" description="Helical" evidence="1">
    <location>
        <begin position="147"/>
        <end position="167"/>
    </location>
</feature>
<dbReference type="Pfam" id="PF04298">
    <property type="entry name" value="Zn_peptidase_2"/>
    <property type="match status" value="1"/>
</dbReference>
<dbReference type="PANTHER" id="PTHR36434:SF1">
    <property type="entry name" value="MEMBRANE PROTEASE YUGP-RELATED"/>
    <property type="match status" value="1"/>
</dbReference>
<organism evidence="2 3">
    <name type="scientific">Thioalkalivibrio versutus</name>
    <dbReference type="NCBI Taxonomy" id="106634"/>
    <lineage>
        <taxon>Bacteria</taxon>
        <taxon>Pseudomonadati</taxon>
        <taxon>Pseudomonadota</taxon>
        <taxon>Gammaproteobacteria</taxon>
        <taxon>Chromatiales</taxon>
        <taxon>Ectothiorhodospiraceae</taxon>
        <taxon>Thioalkalivibrio</taxon>
    </lineage>
</organism>
<evidence type="ECO:0000256" key="1">
    <source>
        <dbReference type="SAM" id="Phobius"/>
    </source>
</evidence>
<keyword evidence="1" id="KW-0472">Membrane</keyword>
<dbReference type="PANTHER" id="PTHR36434">
    <property type="entry name" value="MEMBRANE PROTEASE YUGP-RELATED"/>
    <property type="match status" value="1"/>
</dbReference>
<dbReference type="STRING" id="106634.TVD_05400"/>
<dbReference type="KEGG" id="tvr:TVD_05400"/>
<dbReference type="PATRIC" id="fig|106634.4.peg.1104"/>
<name>A0A0G3G347_9GAMM</name>
<gene>
    <name evidence="2" type="ORF">TVD_05400</name>
</gene>
<proteinExistence type="predicted"/>
<keyword evidence="1" id="KW-1133">Transmembrane helix</keyword>